<accession>A0A1M7UFJ1</accession>
<reference evidence="3" key="1">
    <citation type="submission" date="2016-11" db="EMBL/GenBank/DDBJ databases">
        <authorList>
            <person name="Varghese N."/>
            <person name="Submissions S."/>
        </authorList>
    </citation>
    <scope>NUCLEOTIDE SEQUENCE [LARGE SCALE GENOMIC DNA]</scope>
    <source>
        <strain evidence="3">GAS401</strain>
    </source>
</reference>
<evidence type="ECO:0000313" key="2">
    <source>
        <dbReference type="EMBL" id="SHN81700.1"/>
    </source>
</evidence>
<keyword evidence="1" id="KW-0732">Signal</keyword>
<sequence>MPRRMWILLLGAGLLSPIARAEESRVTVELNGIGAMTCAHWRSTATTRGEGIVWIFGFWSGLNYVAAASEQDHPNLNDKQVIAEVARICATDPSQILASAAWSAYVNSNALKK</sequence>
<keyword evidence="3" id="KW-1185">Reference proteome</keyword>
<gene>
    <name evidence="2" type="ORF">SAMN05444170_4871</name>
</gene>
<protein>
    <recommendedName>
        <fullName evidence="4">HdeA/HdeB family protein</fullName>
    </recommendedName>
</protein>
<proteinExistence type="predicted"/>
<name>A0A1M7UFJ1_9BRAD</name>
<dbReference type="EMBL" id="LT670849">
    <property type="protein sequence ID" value="SHN81700.1"/>
    <property type="molecule type" value="Genomic_DNA"/>
</dbReference>
<feature type="signal peptide" evidence="1">
    <location>
        <begin position="1"/>
        <end position="21"/>
    </location>
</feature>
<organism evidence="2 3">
    <name type="scientific">Bradyrhizobium erythrophlei</name>
    <dbReference type="NCBI Taxonomy" id="1437360"/>
    <lineage>
        <taxon>Bacteria</taxon>
        <taxon>Pseudomonadati</taxon>
        <taxon>Pseudomonadota</taxon>
        <taxon>Alphaproteobacteria</taxon>
        <taxon>Hyphomicrobiales</taxon>
        <taxon>Nitrobacteraceae</taxon>
        <taxon>Bradyrhizobium</taxon>
    </lineage>
</organism>
<evidence type="ECO:0000256" key="1">
    <source>
        <dbReference type="SAM" id="SignalP"/>
    </source>
</evidence>
<evidence type="ECO:0008006" key="4">
    <source>
        <dbReference type="Google" id="ProtNLM"/>
    </source>
</evidence>
<dbReference type="AlphaFoldDB" id="A0A1M7UFJ1"/>
<evidence type="ECO:0000313" key="3">
    <source>
        <dbReference type="Proteomes" id="UP000184096"/>
    </source>
</evidence>
<dbReference type="RefSeq" id="WP_156898680.1">
    <property type="nucleotide sequence ID" value="NZ_LT670849.1"/>
</dbReference>
<feature type="chain" id="PRO_5012229852" description="HdeA/HdeB family protein" evidence="1">
    <location>
        <begin position="22"/>
        <end position="113"/>
    </location>
</feature>
<dbReference type="Proteomes" id="UP000184096">
    <property type="component" value="Chromosome I"/>
</dbReference>
<dbReference type="OrthoDB" id="8449413at2"/>